<dbReference type="Proteomes" id="UP000032266">
    <property type="component" value="Chromosome"/>
</dbReference>
<dbReference type="STRING" id="1445510.YC6258_04068"/>
<name>A0A0C5W097_9GAMM</name>
<proteinExistence type="predicted"/>
<dbReference type="KEGG" id="gsn:YC6258_04068"/>
<dbReference type="HOGENOM" id="CLU_3118392_0_0_6"/>
<dbReference type="AlphaFoldDB" id="A0A0C5W097"/>
<dbReference type="EMBL" id="CP007142">
    <property type="protein sequence ID" value="AJQ96104.1"/>
    <property type="molecule type" value="Genomic_DNA"/>
</dbReference>
<accession>A0A0C5W097</accession>
<keyword evidence="2" id="KW-1185">Reference proteome</keyword>
<evidence type="ECO:0000313" key="1">
    <source>
        <dbReference type="EMBL" id="AJQ96104.1"/>
    </source>
</evidence>
<reference evidence="1 2" key="1">
    <citation type="submission" date="2014-01" db="EMBL/GenBank/DDBJ databases">
        <title>Full genme sequencing of cellulolytic bacterium Gynuella sunshinyii YC6258T gen. nov., sp. nov.</title>
        <authorList>
            <person name="Khan H."/>
            <person name="Chung E.J."/>
            <person name="Chung Y.R."/>
        </authorList>
    </citation>
    <scope>NUCLEOTIDE SEQUENCE [LARGE SCALE GENOMIC DNA]</scope>
    <source>
        <strain evidence="1 2">YC6258</strain>
    </source>
</reference>
<evidence type="ECO:0000313" key="2">
    <source>
        <dbReference type="Proteomes" id="UP000032266"/>
    </source>
</evidence>
<organism evidence="1 2">
    <name type="scientific">Gynuella sunshinyii YC6258</name>
    <dbReference type="NCBI Taxonomy" id="1445510"/>
    <lineage>
        <taxon>Bacteria</taxon>
        <taxon>Pseudomonadati</taxon>
        <taxon>Pseudomonadota</taxon>
        <taxon>Gammaproteobacteria</taxon>
        <taxon>Oceanospirillales</taxon>
        <taxon>Saccharospirillaceae</taxon>
        <taxon>Gynuella</taxon>
    </lineage>
</organism>
<protein>
    <submittedName>
        <fullName evidence="1">Uncharacterized protein</fullName>
    </submittedName>
</protein>
<sequence>MIALEFACFVYDICSKKPETAPKAVYLPGQRFFIFFRLVKGLVTGGGCFL</sequence>
<gene>
    <name evidence="1" type="ORF">YC6258_04068</name>
</gene>